<evidence type="ECO:0000313" key="3">
    <source>
        <dbReference type="Proteomes" id="UP001189429"/>
    </source>
</evidence>
<evidence type="ECO:0000256" key="1">
    <source>
        <dbReference type="SAM" id="MobiDB-lite"/>
    </source>
</evidence>
<proteinExistence type="predicted"/>
<comment type="caution">
    <text evidence="2">The sequence shown here is derived from an EMBL/GenBank/DDBJ whole genome shotgun (WGS) entry which is preliminary data.</text>
</comment>
<dbReference type="Proteomes" id="UP001189429">
    <property type="component" value="Unassembled WGS sequence"/>
</dbReference>
<accession>A0ABN9XQI3</accession>
<name>A0ABN9XQI3_9DINO</name>
<evidence type="ECO:0000313" key="2">
    <source>
        <dbReference type="EMBL" id="CAK0900853.1"/>
    </source>
</evidence>
<reference evidence="2" key="1">
    <citation type="submission" date="2023-10" db="EMBL/GenBank/DDBJ databases">
        <authorList>
            <person name="Chen Y."/>
            <person name="Shah S."/>
            <person name="Dougan E. K."/>
            <person name="Thang M."/>
            <person name="Chan C."/>
        </authorList>
    </citation>
    <scope>NUCLEOTIDE SEQUENCE [LARGE SCALE GENOMIC DNA]</scope>
</reference>
<gene>
    <name evidence="2" type="ORF">PCOR1329_LOCUS78028</name>
</gene>
<feature type="non-terminal residue" evidence="2">
    <location>
        <position position="433"/>
    </location>
</feature>
<protein>
    <submittedName>
        <fullName evidence="2">Uncharacterized protein</fullName>
    </submittedName>
</protein>
<feature type="compositionally biased region" description="Basic and acidic residues" evidence="1">
    <location>
        <begin position="241"/>
        <end position="251"/>
    </location>
</feature>
<keyword evidence="3" id="KW-1185">Reference proteome</keyword>
<dbReference type="EMBL" id="CAUYUJ010020845">
    <property type="protein sequence ID" value="CAK0900853.1"/>
    <property type="molecule type" value="Genomic_DNA"/>
</dbReference>
<organism evidence="2 3">
    <name type="scientific">Prorocentrum cordatum</name>
    <dbReference type="NCBI Taxonomy" id="2364126"/>
    <lineage>
        <taxon>Eukaryota</taxon>
        <taxon>Sar</taxon>
        <taxon>Alveolata</taxon>
        <taxon>Dinophyceae</taxon>
        <taxon>Prorocentrales</taxon>
        <taxon>Prorocentraceae</taxon>
        <taxon>Prorocentrum</taxon>
    </lineage>
</organism>
<feature type="region of interest" description="Disordered" evidence="1">
    <location>
        <begin position="235"/>
        <end position="262"/>
    </location>
</feature>
<sequence length="433" mass="47524">MKKTIRSIILCFRTSGKKIGEEVQVTQTMKELVAKFSSRMGWIDDVVPAAFLVDFISKYVESEAVDNIQSRAGGTVTFMCHQARVDTLLRASGAEGVFIKKRNVDPLELLWLPEDTSLKKALDYASKPDAMGLAEKGKTGRLAIRFEDEAQMEAFARKHNIDCITGVGRWKVTGLPVSMGTAGMIELLMALRWEVKEILYYDAKQTVFLAQGVGNHAPSHFLSHGQPRSIEFKAPNAAAKKAAEESARASRDPAPSTGATSSTRAARQLNFFNAVQPASKAYVALIPKDPTFVEPAATDWPGRSAEAMAMSIAMDMEAVAYGAGEYVGGISYDFKKAFDLIPMEIALQLLVRTVVMQALWKTDNYSMSPAVTFAILAPVYLDPEFAAAYEGLRTVMRTMRNPEVNDAAIEARVKMGVLRPIGLYSTDATVRQR</sequence>